<protein>
    <submittedName>
        <fullName evidence="4">Two-component response regulator</fullName>
    </submittedName>
</protein>
<name>A0A0B0EGA5_9BACT</name>
<dbReference type="PROSITE" id="PS50110">
    <property type="entry name" value="RESPONSE_REGULATORY"/>
    <property type="match status" value="1"/>
</dbReference>
<gene>
    <name evidence="4" type="ORF">SCABRO_03155</name>
</gene>
<dbReference type="GO" id="GO:0000160">
    <property type="term" value="P:phosphorelay signal transduction system"/>
    <property type="evidence" value="ECO:0007669"/>
    <property type="project" value="InterPro"/>
</dbReference>
<accession>A0A0B0EGA5</accession>
<evidence type="ECO:0000256" key="2">
    <source>
        <dbReference type="PROSITE-ProRule" id="PRU00169"/>
    </source>
</evidence>
<keyword evidence="1 2" id="KW-0597">Phosphoprotein</keyword>
<dbReference type="AlphaFoldDB" id="A0A0B0EGA5"/>
<dbReference type="Gene3D" id="3.40.50.2300">
    <property type="match status" value="1"/>
</dbReference>
<feature type="domain" description="Response regulatory" evidence="3">
    <location>
        <begin position="4"/>
        <end position="120"/>
    </location>
</feature>
<comment type="caution">
    <text evidence="4">The sequence shown here is derived from an EMBL/GenBank/DDBJ whole genome shotgun (WGS) entry which is preliminary data.</text>
</comment>
<evidence type="ECO:0000313" key="4">
    <source>
        <dbReference type="EMBL" id="KHE91096.1"/>
    </source>
</evidence>
<organism evidence="4 5">
    <name type="scientific">Candidatus Scalindua brodae</name>
    <dbReference type="NCBI Taxonomy" id="237368"/>
    <lineage>
        <taxon>Bacteria</taxon>
        <taxon>Pseudomonadati</taxon>
        <taxon>Planctomycetota</taxon>
        <taxon>Candidatus Brocadiia</taxon>
        <taxon>Candidatus Brocadiales</taxon>
        <taxon>Candidatus Scalinduaceae</taxon>
        <taxon>Candidatus Scalindua</taxon>
    </lineage>
</organism>
<dbReference type="PANTHER" id="PTHR44591">
    <property type="entry name" value="STRESS RESPONSE REGULATOR PROTEIN 1"/>
    <property type="match status" value="1"/>
</dbReference>
<dbReference type="InterPro" id="IPR050595">
    <property type="entry name" value="Bact_response_regulator"/>
</dbReference>
<dbReference type="InterPro" id="IPR011006">
    <property type="entry name" value="CheY-like_superfamily"/>
</dbReference>
<dbReference type="InterPro" id="IPR001789">
    <property type="entry name" value="Sig_transdc_resp-reg_receiver"/>
</dbReference>
<sequence length="121" mass="14020">MSKKIMIIEDDQSFHDLYTELLEDTDYKITCTYDGVEAMKKLEEDKPDLIILDMLLDLMAGDTFFRLIRNMPEYVDIPIIVVSGYPEQAYVILKDMDKSLTFLNKTEVCEKLIGKINSRIG</sequence>
<evidence type="ECO:0000259" key="3">
    <source>
        <dbReference type="PROSITE" id="PS50110"/>
    </source>
</evidence>
<evidence type="ECO:0000313" key="5">
    <source>
        <dbReference type="Proteomes" id="UP000030652"/>
    </source>
</evidence>
<dbReference type="SUPFAM" id="SSF52172">
    <property type="entry name" value="CheY-like"/>
    <property type="match status" value="1"/>
</dbReference>
<dbReference type="EMBL" id="JRYO01000216">
    <property type="protein sequence ID" value="KHE91096.1"/>
    <property type="molecule type" value="Genomic_DNA"/>
</dbReference>
<reference evidence="4 5" key="1">
    <citation type="submission" date="2014-10" db="EMBL/GenBank/DDBJ databases">
        <title>Draft genome of anammox bacterium scalindua brodae, obtained using differential coverage binning of sequence data from two enrichment reactors.</title>
        <authorList>
            <person name="Speth D.R."/>
            <person name="Russ L."/>
            <person name="Kartal B."/>
            <person name="Op den Camp H.J."/>
            <person name="Dutilh B.E."/>
            <person name="Jetten M.S."/>
        </authorList>
    </citation>
    <scope>NUCLEOTIDE SEQUENCE [LARGE SCALE GENOMIC DNA]</scope>
    <source>
        <strain evidence="4">RU1</strain>
    </source>
</reference>
<evidence type="ECO:0000256" key="1">
    <source>
        <dbReference type="ARBA" id="ARBA00022553"/>
    </source>
</evidence>
<dbReference type="Proteomes" id="UP000030652">
    <property type="component" value="Unassembled WGS sequence"/>
</dbReference>
<dbReference type="Pfam" id="PF00072">
    <property type="entry name" value="Response_reg"/>
    <property type="match status" value="1"/>
</dbReference>
<proteinExistence type="predicted"/>
<dbReference type="PANTHER" id="PTHR44591:SF3">
    <property type="entry name" value="RESPONSE REGULATORY DOMAIN-CONTAINING PROTEIN"/>
    <property type="match status" value="1"/>
</dbReference>
<feature type="modified residue" description="4-aspartylphosphate" evidence="2">
    <location>
        <position position="53"/>
    </location>
</feature>
<dbReference type="SMART" id="SM00448">
    <property type="entry name" value="REC"/>
    <property type="match status" value="1"/>
</dbReference>
<dbReference type="eggNOG" id="COG0745">
    <property type="taxonomic scope" value="Bacteria"/>
</dbReference>